<name>A0A9Q0I8B9_9TELE</name>
<dbReference type="GO" id="GO:0009653">
    <property type="term" value="P:anatomical structure morphogenesis"/>
    <property type="evidence" value="ECO:0007669"/>
    <property type="project" value="UniProtKB-ARBA"/>
</dbReference>
<dbReference type="InterPro" id="IPR001614">
    <property type="entry name" value="Myelin_PLP"/>
</dbReference>
<keyword evidence="7" id="KW-0130">Cell adhesion</keyword>
<keyword evidence="6 11" id="KW-0106">Calcium</keyword>
<keyword evidence="9 13" id="KW-0472">Membrane</keyword>
<dbReference type="OrthoDB" id="6252479at2759"/>
<keyword evidence="3 13" id="KW-0812">Transmembrane</keyword>
<evidence type="ECO:0000313" key="15">
    <source>
        <dbReference type="EMBL" id="KAJ3587336.1"/>
    </source>
</evidence>
<dbReference type="SMART" id="SM00112">
    <property type="entry name" value="CA"/>
    <property type="match status" value="5"/>
</dbReference>
<dbReference type="InterPro" id="IPR050174">
    <property type="entry name" value="Protocadherin/Cadherin-CA"/>
</dbReference>
<dbReference type="Pfam" id="PF01275">
    <property type="entry name" value="Myelin_PLP"/>
    <property type="match status" value="1"/>
</dbReference>
<dbReference type="PANTHER" id="PTHR24028">
    <property type="entry name" value="CADHERIN-87A"/>
    <property type="match status" value="1"/>
</dbReference>
<keyword evidence="2" id="KW-1003">Cell membrane</keyword>
<evidence type="ECO:0000256" key="11">
    <source>
        <dbReference type="PROSITE-ProRule" id="PRU00043"/>
    </source>
</evidence>
<feature type="domain" description="Cadherin" evidence="14">
    <location>
        <begin position="255"/>
        <end position="429"/>
    </location>
</feature>
<dbReference type="GO" id="GO:0005886">
    <property type="term" value="C:plasma membrane"/>
    <property type="evidence" value="ECO:0007669"/>
    <property type="project" value="UniProtKB-SubCell"/>
</dbReference>
<organism evidence="15 16">
    <name type="scientific">Muraenolepis orangiensis</name>
    <name type="common">Patagonian moray cod</name>
    <dbReference type="NCBI Taxonomy" id="630683"/>
    <lineage>
        <taxon>Eukaryota</taxon>
        <taxon>Metazoa</taxon>
        <taxon>Chordata</taxon>
        <taxon>Craniata</taxon>
        <taxon>Vertebrata</taxon>
        <taxon>Euteleostomi</taxon>
        <taxon>Actinopterygii</taxon>
        <taxon>Neopterygii</taxon>
        <taxon>Teleostei</taxon>
        <taxon>Neoteleostei</taxon>
        <taxon>Acanthomorphata</taxon>
        <taxon>Zeiogadaria</taxon>
        <taxon>Gadariae</taxon>
        <taxon>Gadiformes</taxon>
        <taxon>Muraenolepidoidei</taxon>
        <taxon>Muraenolepididae</taxon>
        <taxon>Muraenolepis</taxon>
    </lineage>
</organism>
<comment type="subcellular location">
    <subcellularLocation>
        <location evidence="1">Cell membrane</location>
        <topology evidence="1">Single-pass type I membrane protein</topology>
    </subcellularLocation>
</comment>
<evidence type="ECO:0000256" key="9">
    <source>
        <dbReference type="ARBA" id="ARBA00023136"/>
    </source>
</evidence>
<evidence type="ECO:0000256" key="1">
    <source>
        <dbReference type="ARBA" id="ARBA00004251"/>
    </source>
</evidence>
<evidence type="ECO:0000256" key="8">
    <source>
        <dbReference type="ARBA" id="ARBA00022989"/>
    </source>
</evidence>
<dbReference type="GO" id="GO:0007156">
    <property type="term" value="P:homophilic cell adhesion via plasma membrane adhesion molecules"/>
    <property type="evidence" value="ECO:0007669"/>
    <property type="project" value="InterPro"/>
</dbReference>
<dbReference type="InterPro" id="IPR002126">
    <property type="entry name" value="Cadherin-like_dom"/>
</dbReference>
<evidence type="ECO:0000256" key="7">
    <source>
        <dbReference type="ARBA" id="ARBA00022889"/>
    </source>
</evidence>
<dbReference type="PRINTS" id="PR00214">
    <property type="entry name" value="MYELINPLP"/>
</dbReference>
<evidence type="ECO:0000256" key="4">
    <source>
        <dbReference type="ARBA" id="ARBA00022729"/>
    </source>
</evidence>
<gene>
    <name evidence="15" type="ORF">NHX12_010934</name>
</gene>
<dbReference type="PANTHER" id="PTHR24028:SF276">
    <property type="entry name" value="PROTOCADHERIN 20"/>
    <property type="match status" value="1"/>
</dbReference>
<accession>A0A9Q0I8B9</accession>
<protein>
    <recommendedName>
        <fullName evidence="14">Cadherin domain-containing protein</fullName>
    </recommendedName>
</protein>
<dbReference type="Gene3D" id="2.60.40.60">
    <property type="entry name" value="Cadherins"/>
    <property type="match status" value="5"/>
</dbReference>
<keyword evidence="16" id="KW-1185">Reference proteome</keyword>
<dbReference type="FunFam" id="2.60.40.60:FF:000016">
    <property type="entry name" value="Protocadherin 9"/>
    <property type="match status" value="1"/>
</dbReference>
<feature type="region of interest" description="Disordered" evidence="12">
    <location>
        <begin position="896"/>
        <end position="927"/>
    </location>
</feature>
<keyword evidence="10" id="KW-0325">Glycoprotein</keyword>
<dbReference type="Pfam" id="PF00028">
    <property type="entry name" value="Cadherin"/>
    <property type="match status" value="4"/>
</dbReference>
<evidence type="ECO:0000256" key="12">
    <source>
        <dbReference type="SAM" id="MobiDB-lite"/>
    </source>
</evidence>
<reference evidence="15" key="1">
    <citation type="submission" date="2022-07" db="EMBL/GenBank/DDBJ databases">
        <title>Chromosome-level genome of Muraenolepis orangiensis.</title>
        <authorList>
            <person name="Kim J."/>
        </authorList>
    </citation>
    <scope>NUCLEOTIDE SEQUENCE</scope>
    <source>
        <strain evidence="15">KU_S4_2022</strain>
        <tissue evidence="15">Muscle</tissue>
    </source>
</reference>
<dbReference type="EMBL" id="JANIIK010000116">
    <property type="protein sequence ID" value="KAJ3587336.1"/>
    <property type="molecule type" value="Genomic_DNA"/>
</dbReference>
<dbReference type="AlphaFoldDB" id="A0A9Q0I8B9"/>
<feature type="domain" description="Cadherin" evidence="14">
    <location>
        <begin position="557"/>
        <end position="662"/>
    </location>
</feature>
<evidence type="ECO:0000256" key="6">
    <source>
        <dbReference type="ARBA" id="ARBA00022837"/>
    </source>
</evidence>
<comment type="caution">
    <text evidence="15">The sequence shown here is derived from an EMBL/GenBank/DDBJ whole genome shotgun (WGS) entry which is preliminary data.</text>
</comment>
<dbReference type="FunFam" id="2.60.40.60:FF:000007">
    <property type="entry name" value="Protocadherin alpha 2"/>
    <property type="match status" value="1"/>
</dbReference>
<dbReference type="Proteomes" id="UP001148018">
    <property type="component" value="Unassembled WGS sequence"/>
</dbReference>
<sequence length="927" mass="101467">VLGQAFALWQGTGTGMCEGYGFGTRDTMNWAGLLQHVLVMVHLRQMLCGTSRFSVPEEQEAGICVGTLLRDFPPPFVLLNHNYLWVDKNTGDLYTTEQTMDREALCPKETIAGDCIIPHNAIVGPSGDLVQFHVVVEDINDNAPHFEHPEIHLSLLEDIEVGSSVPLDDRATDSDRGPNGELLYDLRDSDGVFRLSVEKGAVVSLVVQSALDRELQDMYRMSLVATDGGPEPLSATATLIIKVTDVNDHCPRFVPNGPHGVTMQGDSVKGTVVTQVTATDPDLGPNAAITYSFSPKVSEQAKRLFSLDRLTGHIRLTQDLQTTSAEELALHVLASGPYCPPADTQVTVSLLCSTSHTPEIKIGFIAEHENQTIMLPENQPPTVLALLEVRGNGGFGDSTLIIEGGYMSTGSRQDIRVLVVDVNDNAPQFPRPHYHLEVEENKRPTGPLLTRLQTQTAASTAGIGVTDADKGQNGEVVVRLVNDTAPFVMDNAQGMLRCTANVDREMVDRYELHLLATDQGHPFPLTSVAKVTVFVEDVNDNRPRVILPDSNLSCLNVSPATTAGAVVTKIYATDEDSGLNSEITYTVATQEPPPRGSPFRLDSRSGNITLAQRLLGTDLGMHHLFVVVSDGGKPAPLRTTVWVNLLVNETAEPCHLDSPPRSLPYRLAQTPSEASICDAKDMGCYDCCMRCLSGVPYCSLVATLLCFSGIALFCGCGHQALTETERLIETYFARNLQDYITLAYIIQYFQYVIYGLASFFFIYCIVLLAEGFYTTSATRQSFGEFRSTMCGRCLSSTFIVVTYALAVLWLLVFAFSALPVYFFYNMDATCHTIEVLTETPASINQLCVDARQYGPDGLPQGSCIASPLFPRTQVHSALQLAVREMYARELRHRMQRKRTAPDLYGSPPRDQGDVLCSPYPDGPSDSQ</sequence>
<dbReference type="InterPro" id="IPR015919">
    <property type="entry name" value="Cadherin-like_sf"/>
</dbReference>
<evidence type="ECO:0000256" key="5">
    <source>
        <dbReference type="ARBA" id="ARBA00022737"/>
    </source>
</evidence>
<dbReference type="CDD" id="cd11304">
    <property type="entry name" value="Cadherin_repeat"/>
    <property type="match status" value="5"/>
</dbReference>
<keyword evidence="5" id="KW-0677">Repeat</keyword>
<keyword evidence="4" id="KW-0732">Signal</keyword>
<dbReference type="GO" id="GO:0005509">
    <property type="term" value="F:calcium ion binding"/>
    <property type="evidence" value="ECO:0007669"/>
    <property type="project" value="UniProtKB-UniRule"/>
</dbReference>
<evidence type="ECO:0000259" key="14">
    <source>
        <dbReference type="PROSITE" id="PS50268"/>
    </source>
</evidence>
<evidence type="ECO:0000256" key="2">
    <source>
        <dbReference type="ARBA" id="ARBA00022475"/>
    </source>
</evidence>
<feature type="domain" description="Cadherin" evidence="14">
    <location>
        <begin position="430"/>
        <end position="545"/>
    </location>
</feature>
<feature type="domain" description="Cadherin" evidence="14">
    <location>
        <begin position="147"/>
        <end position="253"/>
    </location>
</feature>
<dbReference type="SUPFAM" id="SSF49313">
    <property type="entry name" value="Cadherin-like"/>
    <property type="match status" value="4"/>
</dbReference>
<feature type="domain" description="Cadherin" evidence="14">
    <location>
        <begin position="86"/>
        <end position="146"/>
    </location>
</feature>
<feature type="transmembrane region" description="Helical" evidence="13">
    <location>
        <begin position="794"/>
        <end position="824"/>
    </location>
</feature>
<proteinExistence type="predicted"/>
<feature type="non-terminal residue" evidence="15">
    <location>
        <position position="927"/>
    </location>
</feature>
<dbReference type="PRINTS" id="PR00205">
    <property type="entry name" value="CADHERIN"/>
</dbReference>
<dbReference type="PROSITE" id="PS50268">
    <property type="entry name" value="CADHERIN_2"/>
    <property type="match status" value="5"/>
</dbReference>
<dbReference type="InterPro" id="IPR020894">
    <property type="entry name" value="Cadherin_CS"/>
</dbReference>
<evidence type="ECO:0000256" key="3">
    <source>
        <dbReference type="ARBA" id="ARBA00022692"/>
    </source>
</evidence>
<feature type="transmembrane region" description="Helical" evidence="13">
    <location>
        <begin position="751"/>
        <end position="773"/>
    </location>
</feature>
<keyword evidence="8 13" id="KW-1133">Transmembrane helix</keyword>
<evidence type="ECO:0000256" key="13">
    <source>
        <dbReference type="SAM" id="Phobius"/>
    </source>
</evidence>
<dbReference type="PROSITE" id="PS00232">
    <property type="entry name" value="CADHERIN_1"/>
    <property type="match status" value="3"/>
</dbReference>
<evidence type="ECO:0000256" key="10">
    <source>
        <dbReference type="ARBA" id="ARBA00023180"/>
    </source>
</evidence>
<evidence type="ECO:0000313" key="16">
    <source>
        <dbReference type="Proteomes" id="UP001148018"/>
    </source>
</evidence>